<feature type="compositionally biased region" description="Low complexity" evidence="2">
    <location>
        <begin position="11"/>
        <end position="25"/>
    </location>
</feature>
<organism evidence="3 4">
    <name type="scientific">Parascedosporium putredinis</name>
    <dbReference type="NCBI Taxonomy" id="1442378"/>
    <lineage>
        <taxon>Eukaryota</taxon>
        <taxon>Fungi</taxon>
        <taxon>Dikarya</taxon>
        <taxon>Ascomycota</taxon>
        <taxon>Pezizomycotina</taxon>
        <taxon>Sordariomycetes</taxon>
        <taxon>Hypocreomycetidae</taxon>
        <taxon>Microascales</taxon>
        <taxon>Microascaceae</taxon>
        <taxon>Parascedosporium</taxon>
    </lineage>
</organism>
<dbReference type="InterPro" id="IPR023398">
    <property type="entry name" value="TIF_eIF4e-like"/>
</dbReference>
<name>A0A9P1H1B7_9PEZI</name>
<dbReference type="AlphaFoldDB" id="A0A9P1H1B7"/>
<dbReference type="SUPFAM" id="SSF55418">
    <property type="entry name" value="eIF4e-like"/>
    <property type="match status" value="1"/>
</dbReference>
<dbReference type="PANTHER" id="PTHR11960:SF18">
    <property type="entry name" value="EUKARYOTIC TRANSLATION INITIATION FACTOR 4E HOMOLOGOUS PROTEIN, ISOFORM B"/>
    <property type="match status" value="1"/>
</dbReference>
<dbReference type="GO" id="GO:0016281">
    <property type="term" value="C:eukaryotic translation initiation factor 4F complex"/>
    <property type="evidence" value="ECO:0007669"/>
    <property type="project" value="TreeGrafter"/>
</dbReference>
<protein>
    <recommendedName>
        <fullName evidence="5">IF4E-domain-containing protein</fullName>
    </recommendedName>
</protein>
<keyword evidence="1" id="KW-0694">RNA-binding</keyword>
<evidence type="ECO:0008006" key="5">
    <source>
        <dbReference type="Google" id="ProtNLM"/>
    </source>
</evidence>
<dbReference type="GO" id="GO:0003743">
    <property type="term" value="F:translation initiation factor activity"/>
    <property type="evidence" value="ECO:0007669"/>
    <property type="project" value="UniProtKB-KW"/>
</dbReference>
<dbReference type="Proteomes" id="UP000838763">
    <property type="component" value="Unassembled WGS sequence"/>
</dbReference>
<evidence type="ECO:0000313" key="3">
    <source>
        <dbReference type="EMBL" id="CAI4213779.1"/>
    </source>
</evidence>
<dbReference type="Gene3D" id="3.30.760.10">
    <property type="entry name" value="RNA Cap, Translation Initiation Factor Eif4e"/>
    <property type="match status" value="1"/>
</dbReference>
<dbReference type="OrthoDB" id="590761at2759"/>
<dbReference type="InterPro" id="IPR019770">
    <property type="entry name" value="TIF_eIF_4E_CS"/>
</dbReference>
<keyword evidence="1" id="KW-0648">Protein biosynthesis</keyword>
<comment type="similarity">
    <text evidence="1">Belongs to the eukaryotic initiation factor 4E family.</text>
</comment>
<feature type="compositionally biased region" description="Polar residues" evidence="2">
    <location>
        <begin position="26"/>
        <end position="37"/>
    </location>
</feature>
<feature type="compositionally biased region" description="Basic residues" evidence="2">
    <location>
        <begin position="311"/>
        <end position="325"/>
    </location>
</feature>
<feature type="compositionally biased region" description="Low complexity" evidence="2">
    <location>
        <begin position="46"/>
        <end position="68"/>
    </location>
</feature>
<keyword evidence="4" id="KW-1185">Reference proteome</keyword>
<feature type="compositionally biased region" description="Polar residues" evidence="2">
    <location>
        <begin position="1"/>
        <end position="10"/>
    </location>
</feature>
<keyword evidence="1" id="KW-0396">Initiation factor</keyword>
<evidence type="ECO:0000256" key="2">
    <source>
        <dbReference type="SAM" id="MobiDB-lite"/>
    </source>
</evidence>
<dbReference type="PROSITE" id="PS00813">
    <property type="entry name" value="IF4E"/>
    <property type="match status" value="1"/>
</dbReference>
<proteinExistence type="inferred from homology"/>
<accession>A0A9P1H1B7</accession>
<reference evidence="3" key="1">
    <citation type="submission" date="2022-11" db="EMBL/GenBank/DDBJ databases">
        <authorList>
            <person name="Scott C."/>
            <person name="Bruce N."/>
        </authorList>
    </citation>
    <scope>NUCLEOTIDE SEQUENCE</scope>
</reference>
<sequence>MDNLWTRRTVSNSKLSLSTQNSSSNGTGDPNTRNTPFSKRVGQDAPSFGKPTTTATTPGAGGITPSPGAAAFGLGSGAFAAFSMGSGKTPKSPGNPFDFAMGQIGAKPVSADKSSGKETVGKPGAKGPSMGAISETNAAVAAAPVPHPLLNKWVFWWRPPISKSQGFIEYEKTLRPMCHCSTVEDFFEVYSHLKYPSKLPTMSEYHFFKSGIRPIWEDDVNKKGGKWVVRLKKGVVDRYWEDLILALIGEQFGDAGEEVCGAVASVRNGEDIISIWTRNDGGRVIKIRVEFKSHDSAIQQRTAIEESRQNKGTHHHHNDKRHQNHQNKNPAGADDNQRSAQQAS</sequence>
<dbReference type="Pfam" id="PF01652">
    <property type="entry name" value="IF4E"/>
    <property type="match status" value="1"/>
</dbReference>
<evidence type="ECO:0000313" key="4">
    <source>
        <dbReference type="Proteomes" id="UP000838763"/>
    </source>
</evidence>
<dbReference type="PANTHER" id="PTHR11960">
    <property type="entry name" value="EUKARYOTIC TRANSLATION INITIATION FACTOR 4E RELATED"/>
    <property type="match status" value="1"/>
</dbReference>
<feature type="region of interest" description="Disordered" evidence="2">
    <location>
        <begin position="307"/>
        <end position="344"/>
    </location>
</feature>
<feature type="region of interest" description="Disordered" evidence="2">
    <location>
        <begin position="108"/>
        <end position="129"/>
    </location>
</feature>
<comment type="caution">
    <text evidence="3">The sequence shown here is derived from an EMBL/GenBank/DDBJ whole genome shotgun (WGS) entry which is preliminary data.</text>
</comment>
<gene>
    <name evidence="3" type="ORF">PPNO1_LOCUS3524</name>
</gene>
<feature type="region of interest" description="Disordered" evidence="2">
    <location>
        <begin position="1"/>
        <end position="68"/>
    </location>
</feature>
<evidence type="ECO:0000256" key="1">
    <source>
        <dbReference type="RuleBase" id="RU004374"/>
    </source>
</evidence>
<dbReference type="InterPro" id="IPR001040">
    <property type="entry name" value="TIF_eIF_4E"/>
</dbReference>
<dbReference type="GO" id="GO:0000340">
    <property type="term" value="F:RNA 7-methylguanosine cap binding"/>
    <property type="evidence" value="ECO:0007669"/>
    <property type="project" value="TreeGrafter"/>
</dbReference>
<dbReference type="EMBL" id="CALLCH030000009">
    <property type="protein sequence ID" value="CAI4213779.1"/>
    <property type="molecule type" value="Genomic_DNA"/>
</dbReference>